<evidence type="ECO:0000256" key="4">
    <source>
        <dbReference type="ARBA" id="ARBA00022884"/>
    </source>
</evidence>
<keyword evidence="9" id="KW-0067">ATP-binding</keyword>
<dbReference type="FunFam" id="4.10.640.40:FF:000001">
    <property type="entry name" value="Cytoplasmic polyadenylation element-binding 2 isoform X2"/>
    <property type="match status" value="1"/>
</dbReference>
<feature type="compositionally biased region" description="Basic and acidic residues" evidence="10">
    <location>
        <begin position="4667"/>
        <end position="4676"/>
    </location>
</feature>
<feature type="region of interest" description="Disordered" evidence="10">
    <location>
        <begin position="1549"/>
        <end position="1575"/>
    </location>
</feature>
<dbReference type="InterPro" id="IPR011009">
    <property type="entry name" value="Kinase-like_dom_sf"/>
</dbReference>
<dbReference type="InterPro" id="IPR038446">
    <property type="entry name" value="CEBP_ZZ_sf"/>
</dbReference>
<dbReference type="Pfam" id="PF20413">
    <property type="entry name" value="BLTP1_N"/>
    <property type="match status" value="2"/>
</dbReference>
<dbReference type="PROSITE" id="PS00107">
    <property type="entry name" value="PROTEIN_KINASE_ATP"/>
    <property type="match status" value="1"/>
</dbReference>
<feature type="domain" description="Protein kinase" evidence="12">
    <location>
        <begin position="4318"/>
        <end position="4662"/>
    </location>
</feature>
<comment type="caution">
    <text evidence="14">The sequence shown here is derived from an EMBL/GenBank/DDBJ whole genome shotgun (WGS) entry which is preliminary data.</text>
</comment>
<feature type="compositionally biased region" description="Basic and acidic residues" evidence="10">
    <location>
        <begin position="4709"/>
        <end position="4729"/>
    </location>
</feature>
<feature type="compositionally biased region" description="Gly residues" evidence="10">
    <location>
        <begin position="3341"/>
        <end position="3350"/>
    </location>
</feature>
<feature type="compositionally biased region" description="Basic and acidic residues" evidence="10">
    <location>
        <begin position="4769"/>
        <end position="4801"/>
    </location>
</feature>
<evidence type="ECO:0000313" key="15">
    <source>
        <dbReference type="Proteomes" id="UP001175271"/>
    </source>
</evidence>
<dbReference type="InterPro" id="IPR033616">
    <property type="entry name" value="BLTP1"/>
</dbReference>
<feature type="domain" description="RRM" evidence="13">
    <location>
        <begin position="126"/>
        <end position="214"/>
    </location>
</feature>
<feature type="compositionally biased region" description="Polar residues" evidence="10">
    <location>
        <begin position="2726"/>
        <end position="2735"/>
    </location>
</feature>
<dbReference type="GO" id="GO:0005524">
    <property type="term" value="F:ATP binding"/>
    <property type="evidence" value="ECO:0007669"/>
    <property type="project" value="UniProtKB-UniRule"/>
</dbReference>
<dbReference type="SMART" id="SM00220">
    <property type="entry name" value="S_TKc"/>
    <property type="match status" value="1"/>
</dbReference>
<evidence type="ECO:0000256" key="9">
    <source>
        <dbReference type="PROSITE-ProRule" id="PRU10141"/>
    </source>
</evidence>
<dbReference type="Gene3D" id="3.30.70.330">
    <property type="match status" value="2"/>
</dbReference>
<protein>
    <recommendedName>
        <fullName evidence="7">Cytoplasmic polyadenylation element-binding protein 1</fullName>
    </recommendedName>
</protein>
<dbReference type="Pfam" id="PF16367">
    <property type="entry name" value="RRM_7"/>
    <property type="match status" value="1"/>
</dbReference>
<keyword evidence="1" id="KW-0677">Repeat</keyword>
<feature type="region of interest" description="Disordered" evidence="10">
    <location>
        <begin position="1"/>
        <end position="30"/>
    </location>
</feature>
<feature type="transmembrane region" description="Helical" evidence="11">
    <location>
        <begin position="489"/>
        <end position="506"/>
    </location>
</feature>
<dbReference type="Pfam" id="PF25040">
    <property type="entry name" value="BLTP1_C"/>
    <property type="match status" value="3"/>
</dbReference>
<feature type="compositionally biased region" description="Low complexity" evidence="10">
    <location>
        <begin position="2736"/>
        <end position="2747"/>
    </location>
</feature>
<dbReference type="EMBL" id="JAUCMV010000001">
    <property type="protein sequence ID" value="KAK0421996.1"/>
    <property type="molecule type" value="Genomic_DNA"/>
</dbReference>
<name>A0AA39M565_9BILA</name>
<feature type="compositionally biased region" description="Low complexity" evidence="10">
    <location>
        <begin position="3238"/>
        <end position="3256"/>
    </location>
</feature>
<feature type="compositionally biased region" description="Basic and acidic residues" evidence="10">
    <location>
        <begin position="1552"/>
        <end position="1561"/>
    </location>
</feature>
<evidence type="ECO:0000256" key="8">
    <source>
        <dbReference type="PROSITE-ProRule" id="PRU00176"/>
    </source>
</evidence>
<feature type="compositionally biased region" description="Basic and acidic residues" evidence="10">
    <location>
        <begin position="4608"/>
        <end position="4658"/>
    </location>
</feature>
<evidence type="ECO:0000256" key="11">
    <source>
        <dbReference type="SAM" id="Phobius"/>
    </source>
</evidence>
<feature type="domain" description="RRM" evidence="13">
    <location>
        <begin position="243"/>
        <end position="323"/>
    </location>
</feature>
<keyword evidence="3" id="KW-0744">Spermatogenesis</keyword>
<dbReference type="InterPro" id="IPR000504">
    <property type="entry name" value="RRM_dom"/>
</dbReference>
<dbReference type="Pfam" id="PF00069">
    <property type="entry name" value="Pkinase"/>
    <property type="match status" value="1"/>
</dbReference>
<dbReference type="PANTHER" id="PTHR31640:SF1">
    <property type="entry name" value="BRIDGE-LIKE LIPID TRANSFER PROTEIN FAMILY MEMBER 1"/>
    <property type="match status" value="1"/>
</dbReference>
<feature type="transmembrane region" description="Helical" evidence="11">
    <location>
        <begin position="444"/>
        <end position="477"/>
    </location>
</feature>
<dbReference type="InterPro" id="IPR047104">
    <property type="entry name" value="BLTP1_N"/>
</dbReference>
<evidence type="ECO:0000256" key="10">
    <source>
        <dbReference type="SAM" id="MobiDB-lite"/>
    </source>
</evidence>
<keyword evidence="11" id="KW-0472">Membrane</keyword>
<evidence type="ECO:0000256" key="5">
    <source>
        <dbReference type="ARBA" id="ARBA00058170"/>
    </source>
</evidence>
<dbReference type="Gene3D" id="4.10.640.40">
    <property type="entry name" value="Cytoplasmic polyadenylation element-binding protein, ZZ domain"/>
    <property type="match status" value="1"/>
</dbReference>
<dbReference type="Gene3D" id="1.10.510.10">
    <property type="entry name" value="Transferase(Phosphotransferase) domain 1"/>
    <property type="match status" value="1"/>
</dbReference>
<dbReference type="SMART" id="SM01220">
    <property type="entry name" value="FSA_C"/>
    <property type="match status" value="1"/>
</dbReference>
<dbReference type="GO" id="GO:0030154">
    <property type="term" value="P:cell differentiation"/>
    <property type="evidence" value="ECO:0007669"/>
    <property type="project" value="UniProtKB-KW"/>
</dbReference>
<accession>A0AA39M565</accession>
<keyword evidence="4 8" id="KW-0694">RNA-binding</keyword>
<feature type="region of interest" description="Disordered" evidence="10">
    <location>
        <begin position="3230"/>
        <end position="3257"/>
    </location>
</feature>
<dbReference type="PROSITE" id="PS50011">
    <property type="entry name" value="PROTEIN_KINASE_DOM"/>
    <property type="match status" value="1"/>
</dbReference>
<dbReference type="GO" id="GO:0098793">
    <property type="term" value="C:presynapse"/>
    <property type="evidence" value="ECO:0007669"/>
    <property type="project" value="GOC"/>
</dbReference>
<keyword evidence="11" id="KW-0812">Transmembrane</keyword>
<evidence type="ECO:0000256" key="1">
    <source>
        <dbReference type="ARBA" id="ARBA00022737"/>
    </source>
</evidence>
<gene>
    <name evidence="14" type="ORF">QR680_007305</name>
</gene>
<evidence type="ECO:0000256" key="3">
    <source>
        <dbReference type="ARBA" id="ARBA00022871"/>
    </source>
</evidence>
<dbReference type="InterPro" id="IPR032296">
    <property type="entry name" value="CEBP_ZZ"/>
</dbReference>
<feature type="binding site" evidence="9">
    <location>
        <position position="4347"/>
    </location>
    <ligand>
        <name>ATP</name>
        <dbReference type="ChEBI" id="CHEBI:30616"/>
    </ligand>
</feature>
<dbReference type="GO" id="GO:0004672">
    <property type="term" value="F:protein kinase activity"/>
    <property type="evidence" value="ECO:0007669"/>
    <property type="project" value="InterPro"/>
</dbReference>
<feature type="region of interest" description="Disordered" evidence="10">
    <location>
        <begin position="4245"/>
        <end position="4304"/>
    </location>
</feature>
<dbReference type="InterPro" id="IPR000719">
    <property type="entry name" value="Prot_kinase_dom"/>
</dbReference>
<evidence type="ECO:0000256" key="7">
    <source>
        <dbReference type="ARBA" id="ARBA00070028"/>
    </source>
</evidence>
<evidence type="ECO:0000256" key="6">
    <source>
        <dbReference type="ARBA" id="ARBA00065903"/>
    </source>
</evidence>
<feature type="region of interest" description="Disordered" evidence="10">
    <location>
        <begin position="3328"/>
        <end position="3362"/>
    </location>
</feature>
<evidence type="ECO:0000313" key="14">
    <source>
        <dbReference type="EMBL" id="KAK0421996.1"/>
    </source>
</evidence>
<dbReference type="SUPFAM" id="SSF54928">
    <property type="entry name" value="RNA-binding domain, RBD"/>
    <property type="match status" value="1"/>
</dbReference>
<sequence>MMLHAQRTPVPPRFHRAPGTPPDVVSTPASLSSLSSECSVATQHDVPRSVATPLPEQMPLTALDHRQQIVQLQMMLHMMSTGGQLMPRPNHESLVRKDHFSFTLNTRSNGVQSHLGQLKKAVKYSRKVFVGGLPVDVPMDEIGPMFSQFGRVFVDWPQRPLHSRRHTSGYGQQRNSPGYVFLVFEEESSVDKLLSACYTSGSDNHYLLVSSATITNKPVQIRPWCIKDGAYAPNKALPMDDRATVFIGGVPRPTKAKDLATVFESYFGEGSVLFCSIDMDPELEYPKGAARVTFSNQLLTMMALKRHFVDIPYMGTTKRVEIKPYLIDEQHCDQCDGIMSGGRSAPYFCSDSVCYQYYCEHCWDVVHYSETASKSRRSHVVLVRRGDGAQLSFKNGYLLFNSAMDDLSLLSNVTINNDSKLLFDFQDVLQDINIRLDDQQQASVWQLIGTCLLFIFWIVFISFYFSRLLALIVGAVVSRYMRWSGWKCRVRIGSLSISILAGKIMFRQIVLISDDLTVKCNDGWIIFSYWRPVGPKKPDDQQDMKSSRLHISLNGLKIHIYNRLDIYRQMARRCGLERLLNDDKEWTPATNAMPQLSEKELMKIDKWWNKFWQLTGLIKFDISSGRLLAGNQLIPTLFVITFENMQSKLLLTSPTYSTEDRFMFNIRSSAEHVKISLVKNSECKSVVDVDPPRTMGQGFAILQTASVKFFYSQDMLGFVRSSDVQSLSENVPTWESVWRFGKNTVISYGPWADNQRQLLYSFFLPHDYIVDPVTELPKRGQRRIYINHNVRILLEHDAGIDIWFMIGEDLNALHSRVKQGSSFEFSVPWTTSESGFSSTITGNLFFVEATTSMFYRELLSCERFIFSLTCHYPRVFNSHQQWDFNFELWKTSAWVVWDHKRFFTDLLNEWTKDQISDLCSFVPFTCNFNIVLKEKFEIILFLNEKNWIDTSSSTSAENFLAAVVGNELSMKFALPFIDFSPETVPVSYEVEAKDQLALRIRLPSQSAMEPVIKALSQTASYRSFAAPSNCNVRIADPASGWLEVWRTERISAVFHYVYHPLAGKFESDIPAHVIEHFMPKRASKPGQLTPDRLTVAITISESEILLSGIVIRAIFDLKNNYFGFYDRLSEVSSRAMYANFMLDPGREYGSPDGYRPMDVTFKLELQKIKCHCIVHSPKTSAKSPDVCPVIFSEQLVVELLKGHSECEVQAIVGPVVAHFEPSQSYSSSREDSWISLSALQFRGHGLFSDKDVPWEIGSLEYAWMMEIILGNLRAKLHPTHIVSLAQFIDSLLLSLLSDDETLDIPEKLDLCHHYNNVRTCMRSNLKITDAKGNIQNCEYEEMLKYKLVRVSVDSVDLMLVENFCAVQIVSEHLRLSFCNAHAGSFCENVVIHLPTVKCKQLMFVADKNLWLGCGNIKVHGINLDVRLPYRENESHIISERSKFLLYHDYSTKRLYFLHPDAHVAKKCACFGCCKFFATCDTTGSIFLSDSGHHLAVTDCYDTWDIAQQPKFHESIIKRGECALNPPSNVTSPASFTDSVQRTASTIVRKPTKSLERKESEQSFHSAYAETPPGSQMQSFGERYLVFLDTYQVKFSSTRTPRFEGPGAVGNWVELNKTISNKTVKGVNEVKLIKREQKGGGSAFKKLETDLSVDMHDWGFDQNAIYVRGQVADQFNIMLSPPAVAVVERLVTAAVEAVESMHPAFLAQQIYSRCASKHHVQPLTACLGPKSVPFLTNVSLHIRIAFPTIHLSMFQCEFVDNSPEGRTIVKPTQKVTSMAFFSLEQSHFVTSTSSNKGEDWTRKISLEWRFRQCHSQIVHFVDDPKRFDVVYNKIPLNYAVTWQDSEAARRLEHMRLKPVFDFHIPDMHISLVFGNIGKYTSAVQNAPNANANISIGSLTRSSSSLDKLNITIGAAHMTFVLGKSLDHERHRELTLYEVLAPSLATWISTGAKCTSQIELAVLRASEWRDLAIIKLFADALDSHTDTVFPVERSSMQGVKTYAKALNSCPSCKLMLTLLRFIGQTDRLKQEEYFSRTLFSSNELHQKSVRKSAMIALLSHWQTIICSQIQLVDRAAAQKYRCVPEPKISSVLLNSAHPPSAVNQPSPLNAMAAQLPSTSENLQKISKSVNVCKTPPPDGSLIDNATKANEPSANQSMDLYFWILKAHREYKEKKDPNHSLSSIPAKDFNAMEILLSVFFWGLFEDLELEASPLDRIPLSRLSLSYNIQLAEVRCDVVEKKMLYSDATSERLVALTCHHLCHLDTFVTHGKFFYEMHMDQHMLKAVRASLNIEYSTKINNIRVVVALASLCLASELSAVARDCRAALLAASSSSPHSTPPASPRQHSCDVDAVWSTGVLDKLHDYQRSINRARTAVSRRDEIQLELLGSLSLKNIQLESMLSDLCILVDFRTIQGQHSHKIDESLQRTMAASGEPKPLLTDSGNLSIKRASLYITEKANNGASSNMMSNQKKNIIFSFMLRETQAKLERTMTGKDSTKHTLVKLLLGEIEGDMPTHAQFVHDVVMKHGTQLNEQLQMFTQNQQPLSSVLNHDDLKPATTPTAPVPYPNDKRAGFGGSPLKPPSVVVHFDVQITSLELNALILPSLKAKYRLDKACASGKTGQAAKINASVHDHVVSFHVLECNSSHPIDTFSLKLPTIEVKVIYQSGDTSKLNTDIQFPVTYREGDFYDISANLGQVEHAFSTDLLNQILFAEQTFRSELSMLIDRFSSEQQKQRQNPSSAESSFTTTSSATSTRTMFSLHVKGLGAPWMQLTASTPTSTAVRFTLDKPEFMLTNRRMVAEPSQDGTVVVEPASNQRISASSLTGPSSSPERLYGKASVMLNAKLGQLYKSAMFEEIETELQEFATFMTTIAAETDDNTPDHASPHSYVISVNRPILLIKSSAVDKAILLWLNYKNTYDFWKAERMKMFSADHRRKDRGPKLQYREPSTALSADMNMNLSLSIKNGLYVCMPLYSTEFTDSNSVLLVSLQKTDVSVCVRKELACEANFEAFKVTFIENFDEKSLSEQWLQDKTGKEDHSNFFFFPQGSYRFCSSASPPANPGENAKWTLSVKWQMKGMMIDFDQRIGKLTSLVASTLSTFASGEDAFCEGGVDDMVVIDMEDDPDLLDPELDVSGEYKKMREKGSSSAMVSYLERKMHAQAVLVTDLIQCHASEPAIETERRKLRKYELARFKQFRKSMIDKFRRKDPLHDSRTTKQDVGVSNARAAFTMIAVSRNDPQETTCSSPTSSSIRPTSSSVSKRLVNDSLPSAKQVQVIPTKASDKQKVEPISSLKNALSNTGSSGSNSTGNVLEQKVDMNIDVQISIESGSCILRTTPPSTNTGGSAAGTGGGTDRSGFSGLSSKPSSKNLKVKDFTSLSIPSVDTKVFYSSYDLTSCAPNDLRSTLATFPKDMRGSNKNGCFYLALELASMPSETLVTPHLADFLEQVVEPLPPSLFDSASMAGDRIVEPHKANSATATSAADTVPIVASIDTSALPIDLLFYMNVQSSSIRFEGPQTRSTASNCLLTLPRLTLMASTRKYNEQDKIVGGVHLSAVLSKFSIGIYSPHQLKQDTALSLSLDHLSVSASRTKNAPQVNSVEKNRVQLVVTSSIGAAQIRYDIKRINEVFAFPKPWYRRNLVRRVFFGDQSVVQRQAPVRRRASSTAVMNTAFTDTKTFSTISSTAIPEKRHSIADVGAVSTKTSTSTDWSAAVLFSVQWEELNIIAEMATALGSVRVDAQHGSFRGHLKLNSKKHRDLALLIQLRSVNFNASKGVISSEITVEKVLVSGRHHKTDKAPENMLKMELGRIETSLSWMSRPVMMMKFVSPRLIITDQWKYATNEKGQVVESTVGVHVNLSWSDLQMVITQGTIADMEKIVKKLVSIVEERVKDSRKAWNMDDLFEEKEPPVDKENLEDRLSQSKEEVGARRHWHNVLDSLTDIQLKRPDFLPLPTTKAGVTIAGGSIVLDAGRTSLACMNGDLRADSWALFHVRETSCLITTDAQYSFMNADADTVGIEVEQKFMFKLGGTIVDPGEGTECKAVVCRVAYRSTSDKNLRTTLPLADVLEEVIDLPLKQIRLHPDNGDASLSSHSPPSVLELFQFPALEAVLKTVQKQPSEVLHDAPAEEVKSSFICEFHNAICVQTDFNAQVSFLPELIKMYAASAKSEAAEISASKRGQNALEGEKVEASRDTRKYNCEVWTVDPKIGFIDRFKWNPPVIDDILRKLQIFDHRTTIPKVLQRVDVGGDSTSFCRNMPPVSDESNSRERHHRKGEQKVQKKSPGNRCQSDKKKKHSALKRQAERLKQRKRLETGNIIHTSAGKQFEIITILGSGGFGDVYKVQEMGSKQMYAMKTETIIDDFRLNRLKIEMAILKLIDETTDDKRKHFTKMVDKGITSGMRFIVMELVGKSLETLLKATTKVQFTLGTAISLSYQSLEAINDLHSLGYIHRDIKPQNFAMGLGNSSRTVYLLDFGIAKRFVDDCNEIRIPRGTVRFIGTLKYSSRAAHNLMEQGRKDDLEMWFYMLLELSDRRLITWSHMKDPEHVRNAKEELFTGGQDNLLELPEQYQCIKKYISEMLYATQPDIAFIRKMLLFALRKENVKLNDVFDWEKSPKENVMKSPEIKEDKTRSDSEAEGADKDANKRRDQKRESGDELKEKNVEKKTSRWRTRSKKKDETKEKKHESKARKGDKKPSRAQPQTEIKLRSQIRTGGGRHVSDRVIGAKDKGKKLKEMRGDRRRARRTRSTDTDGNGKSKSRSPPRSPRYRGTRWKHGRKPGETWYEPKKHKDVETVENEETGKVGKGKEVDEKENENLEPEDKKEG</sequence>
<feature type="region of interest" description="Disordered" evidence="10">
    <location>
        <begin position="2726"/>
        <end position="2747"/>
    </location>
</feature>
<feature type="region of interest" description="Disordered" evidence="10">
    <location>
        <begin position="4608"/>
        <end position="4816"/>
    </location>
</feature>
<dbReference type="InterPro" id="IPR035979">
    <property type="entry name" value="RBD_domain_sf"/>
</dbReference>
<dbReference type="GO" id="GO:0048488">
    <property type="term" value="P:synaptic vesicle endocytosis"/>
    <property type="evidence" value="ECO:0007669"/>
    <property type="project" value="TreeGrafter"/>
</dbReference>
<dbReference type="PANTHER" id="PTHR31640">
    <property type="entry name" value="TRANSMEMBRANE PROTEIN KIAA1109"/>
    <property type="match status" value="1"/>
</dbReference>
<dbReference type="SMART" id="SM00360">
    <property type="entry name" value="RRM"/>
    <property type="match status" value="2"/>
</dbReference>
<keyword evidence="15" id="KW-1185">Reference proteome</keyword>
<feature type="compositionally biased region" description="Basic residues" evidence="10">
    <location>
        <begin position="4748"/>
        <end position="4768"/>
    </location>
</feature>
<dbReference type="PROSITE" id="PS50102">
    <property type="entry name" value="RRM"/>
    <property type="match status" value="2"/>
</dbReference>
<comment type="function">
    <text evidence="5">Cytoplasmic polyadenylation element binding protein that binds to and regulates the translation of specific mRNAs. Essential for progression through meiosis. Involved in spermatogenesis.</text>
</comment>
<dbReference type="GO" id="GO:0003723">
    <property type="term" value="F:RNA binding"/>
    <property type="evidence" value="ECO:0007669"/>
    <property type="project" value="UniProtKB-UniRule"/>
</dbReference>
<evidence type="ECO:0000256" key="2">
    <source>
        <dbReference type="ARBA" id="ARBA00022782"/>
    </source>
</evidence>
<keyword evidence="9" id="KW-0547">Nucleotide-binding</keyword>
<reference evidence="14" key="1">
    <citation type="submission" date="2023-06" db="EMBL/GenBank/DDBJ databases">
        <title>Genomic analysis of the entomopathogenic nematode Steinernema hermaphroditum.</title>
        <authorList>
            <person name="Schwarz E.M."/>
            <person name="Heppert J.K."/>
            <person name="Baniya A."/>
            <person name="Schwartz H.T."/>
            <person name="Tan C.-H."/>
            <person name="Antoshechkin I."/>
            <person name="Sternberg P.W."/>
            <person name="Goodrich-Blair H."/>
            <person name="Dillman A.R."/>
        </authorList>
    </citation>
    <scope>NUCLEOTIDE SEQUENCE</scope>
    <source>
        <strain evidence="14">PS9179</strain>
        <tissue evidence="14">Whole animal</tissue>
    </source>
</reference>
<evidence type="ECO:0000259" key="13">
    <source>
        <dbReference type="PROSITE" id="PS50102"/>
    </source>
</evidence>
<keyword evidence="11" id="KW-1133">Transmembrane helix</keyword>
<organism evidence="14 15">
    <name type="scientific">Steinernema hermaphroditum</name>
    <dbReference type="NCBI Taxonomy" id="289476"/>
    <lineage>
        <taxon>Eukaryota</taxon>
        <taxon>Metazoa</taxon>
        <taxon>Ecdysozoa</taxon>
        <taxon>Nematoda</taxon>
        <taxon>Chromadorea</taxon>
        <taxon>Rhabditida</taxon>
        <taxon>Tylenchina</taxon>
        <taxon>Panagrolaimomorpha</taxon>
        <taxon>Strongyloidoidea</taxon>
        <taxon>Steinernematidae</taxon>
        <taxon>Steinernema</taxon>
    </lineage>
</organism>
<keyword evidence="2" id="KW-0221">Differentiation</keyword>
<dbReference type="CDD" id="cd19757">
    <property type="entry name" value="Bbox1"/>
    <property type="match status" value="1"/>
</dbReference>
<dbReference type="InterPro" id="IPR012677">
    <property type="entry name" value="Nucleotide-bd_a/b_plait_sf"/>
</dbReference>
<comment type="subunit">
    <text evidence="6">Interacts with fbf-1.</text>
</comment>
<dbReference type="InterPro" id="IPR056742">
    <property type="entry name" value="BLTP1_C"/>
</dbReference>
<evidence type="ECO:0000259" key="12">
    <source>
        <dbReference type="PROSITE" id="PS50011"/>
    </source>
</evidence>
<dbReference type="Proteomes" id="UP001175271">
    <property type="component" value="Unassembled WGS sequence"/>
</dbReference>
<dbReference type="GO" id="GO:0007283">
    <property type="term" value="P:spermatogenesis"/>
    <property type="evidence" value="ECO:0007669"/>
    <property type="project" value="UniProtKB-KW"/>
</dbReference>
<dbReference type="Pfam" id="PF16366">
    <property type="entry name" value="CEBP_ZZ"/>
    <property type="match status" value="1"/>
</dbReference>
<dbReference type="SUPFAM" id="SSF56112">
    <property type="entry name" value="Protein kinase-like (PK-like)"/>
    <property type="match status" value="1"/>
</dbReference>
<feature type="compositionally biased region" description="Low complexity" evidence="10">
    <location>
        <begin position="3351"/>
        <end position="3362"/>
    </location>
</feature>
<proteinExistence type="predicted"/>
<dbReference type="InterPro" id="IPR017441">
    <property type="entry name" value="Protein_kinase_ATP_BS"/>
</dbReference>